<comment type="caution">
    <text evidence="1">The sequence shown here is derived from an EMBL/GenBank/DDBJ whole genome shotgun (WGS) entry which is preliminary data.</text>
</comment>
<dbReference type="EMBL" id="CM056743">
    <property type="protein sequence ID" value="KAJ8671649.1"/>
    <property type="molecule type" value="Genomic_DNA"/>
</dbReference>
<dbReference type="Proteomes" id="UP001239111">
    <property type="component" value="Chromosome 3"/>
</dbReference>
<reference evidence="1" key="1">
    <citation type="submission" date="2023-04" db="EMBL/GenBank/DDBJ databases">
        <title>A chromosome-level genome assembly of the parasitoid wasp Eretmocerus hayati.</title>
        <authorList>
            <person name="Zhong Y."/>
            <person name="Liu S."/>
            <person name="Liu Y."/>
        </authorList>
    </citation>
    <scope>NUCLEOTIDE SEQUENCE</scope>
    <source>
        <strain evidence="1">ZJU_SS_LIU_2023</strain>
    </source>
</reference>
<organism evidence="1 2">
    <name type="scientific">Eretmocerus hayati</name>
    <dbReference type="NCBI Taxonomy" id="131215"/>
    <lineage>
        <taxon>Eukaryota</taxon>
        <taxon>Metazoa</taxon>
        <taxon>Ecdysozoa</taxon>
        <taxon>Arthropoda</taxon>
        <taxon>Hexapoda</taxon>
        <taxon>Insecta</taxon>
        <taxon>Pterygota</taxon>
        <taxon>Neoptera</taxon>
        <taxon>Endopterygota</taxon>
        <taxon>Hymenoptera</taxon>
        <taxon>Apocrita</taxon>
        <taxon>Proctotrupomorpha</taxon>
        <taxon>Chalcidoidea</taxon>
        <taxon>Aphelinidae</taxon>
        <taxon>Aphelininae</taxon>
        <taxon>Eretmocerus</taxon>
    </lineage>
</organism>
<evidence type="ECO:0000313" key="2">
    <source>
        <dbReference type="Proteomes" id="UP001239111"/>
    </source>
</evidence>
<name>A0ACC2NK69_9HYME</name>
<accession>A0ACC2NK69</accession>
<proteinExistence type="predicted"/>
<evidence type="ECO:0000313" key="1">
    <source>
        <dbReference type="EMBL" id="KAJ8671649.1"/>
    </source>
</evidence>
<protein>
    <submittedName>
        <fullName evidence="1">Uncharacterized protein</fullName>
    </submittedName>
</protein>
<sequence>MDADGRSSPFAHYAGTAVHPHSKIPVGAIITATSFGHAELRVPLHLVPSCRGEAEDIHTTKISQLEFQCLYAHYCILQTPYISLPLRKRMRTTSPKPEKRLRQSTNDSDSELYELCQLLEESGADHLFSSIERKLLAIKKPVMPSKHFISQYFMDFHNDPIVSKMHDPLLEEDNTPFGRAVLALKNQDYDNIISLCTEELNNLDPDDNSLHKINVLLLRGTFHLLIGLHDDASSDLTHVIDSEIASKELKVNALIKRASMHVHLENRETSFVDFQKAVDTNPDCGDIYHNRGQVNLLLEKIDEAKSDFEKAVHLNPGFGVAYVQKCYADYRFAVSTRDLNRINTAMTNFNEAFEEFPDCAECYNLFAQMLIDTQDFAKADAYFLKASKRDPKNATILFYRGLLQLQWKRDVDKAVEYVKRAIELDDECEFAYETLGTVEVQR</sequence>
<gene>
    <name evidence="1" type="ORF">QAD02_002908</name>
</gene>
<keyword evidence="2" id="KW-1185">Reference proteome</keyword>